<evidence type="ECO:0000256" key="1">
    <source>
        <dbReference type="SAM" id="MobiDB-lite"/>
    </source>
</evidence>
<dbReference type="Pfam" id="PF03140">
    <property type="entry name" value="DUF247"/>
    <property type="match status" value="1"/>
</dbReference>
<dbReference type="PaxDb" id="4097-A0A1S4CY48"/>
<dbReference type="RefSeq" id="XP_016506068.1">
    <property type="nucleotide sequence ID" value="XM_016650582.1"/>
</dbReference>
<dbReference type="PANTHER" id="PTHR31170">
    <property type="entry name" value="BNAC04G53230D PROTEIN"/>
    <property type="match status" value="1"/>
</dbReference>
<evidence type="ECO:0000313" key="3">
    <source>
        <dbReference type="Proteomes" id="UP000790787"/>
    </source>
</evidence>
<dbReference type="PANTHER" id="PTHR31170:SF25">
    <property type="entry name" value="BNAA09G04570D PROTEIN"/>
    <property type="match status" value="1"/>
</dbReference>
<evidence type="ECO:0000256" key="2">
    <source>
        <dbReference type="SAM" id="Phobius"/>
    </source>
</evidence>
<feature type="compositionally biased region" description="Polar residues" evidence="1">
    <location>
        <begin position="244"/>
        <end position="253"/>
    </location>
</feature>
<dbReference type="AlphaFoldDB" id="A0A1S4CY48"/>
<dbReference type="OrthoDB" id="1849062at2759"/>
<proteinExistence type="predicted"/>
<keyword evidence="2" id="KW-0472">Membrane</keyword>
<organism evidence="3 4">
    <name type="scientific">Nicotiana tabacum</name>
    <name type="common">Common tobacco</name>
    <dbReference type="NCBI Taxonomy" id="4097"/>
    <lineage>
        <taxon>Eukaryota</taxon>
        <taxon>Viridiplantae</taxon>
        <taxon>Streptophyta</taxon>
        <taxon>Embryophyta</taxon>
        <taxon>Tracheophyta</taxon>
        <taxon>Spermatophyta</taxon>
        <taxon>Magnoliopsida</taxon>
        <taxon>eudicotyledons</taxon>
        <taxon>Gunneridae</taxon>
        <taxon>Pentapetalae</taxon>
        <taxon>asterids</taxon>
        <taxon>lamiids</taxon>
        <taxon>Solanales</taxon>
        <taxon>Solanaceae</taxon>
        <taxon>Nicotianoideae</taxon>
        <taxon>Nicotianeae</taxon>
        <taxon>Nicotiana</taxon>
    </lineage>
</organism>
<sequence>MSRQDNEDMHQRIIPKVPSFMRLKNMSDDYDPKVMSLGPYHHGKKELKFVEDFKPKALQMFIEGSNKDYNFFLEKIFEEIERAKSCYLEEFTSQYNDDYFARMMLLDACIVLMDIEIVTEFSKSWEVKYSFTKEHLGVAGYCAAAHDLYLLENQVPFWILKLLFNLRYVKDDISLTYDHQFENIVQYYCSYLCFGDHRLYKEYWETEPPHLFEVFRRELIIFGDKNKDDYLMQQRRHHHHHQPPASSLSGSVSDQWKKKVQNMKKITNSHINSWCFGRYCCIRKKGHHKPKTPRCVFRSVIELKSKGIHFRPSRVNSFNCGAKFHSHCYYAELWLPPWYVSSVTKTALQNMIAYEICPNSVNHGDISVTSYISFMKALITSPQDVKELREKKIIINYLGSDEEVVQVFRSVNTYGTRGQSSFDEINFKIKEHFHSRVRTWFAELLNAYFTSPWSLITLIAATFLLFLAMVQAFYASPLHNLHPSKKFRY</sequence>
<protein>
    <submittedName>
        <fullName evidence="4">UPF0481 protein At3g47200-like</fullName>
    </submittedName>
</protein>
<reference evidence="3" key="1">
    <citation type="journal article" date="2014" name="Nat. Commun.">
        <title>The tobacco genome sequence and its comparison with those of tomato and potato.</title>
        <authorList>
            <person name="Sierro N."/>
            <person name="Battey J.N."/>
            <person name="Ouadi S."/>
            <person name="Bakaher N."/>
            <person name="Bovet L."/>
            <person name="Willig A."/>
            <person name="Goepfert S."/>
            <person name="Peitsch M.C."/>
            <person name="Ivanov N.V."/>
        </authorList>
    </citation>
    <scope>NUCLEOTIDE SEQUENCE [LARGE SCALE GENOMIC DNA]</scope>
</reference>
<accession>A0A1S4CY48</accession>
<dbReference type="InterPro" id="IPR004158">
    <property type="entry name" value="DUF247_pln"/>
</dbReference>
<feature type="transmembrane region" description="Helical" evidence="2">
    <location>
        <begin position="453"/>
        <end position="475"/>
    </location>
</feature>
<dbReference type="KEGG" id="nta:107823879"/>
<dbReference type="Proteomes" id="UP000790787">
    <property type="component" value="Chromosome 12"/>
</dbReference>
<reference evidence="4" key="2">
    <citation type="submission" date="2025-08" db="UniProtKB">
        <authorList>
            <consortium name="RefSeq"/>
        </authorList>
    </citation>
    <scope>IDENTIFICATION</scope>
    <source>
        <tissue evidence="4">Leaf</tissue>
    </source>
</reference>
<evidence type="ECO:0000313" key="4">
    <source>
        <dbReference type="RefSeq" id="XP_016506068.1"/>
    </source>
</evidence>
<keyword evidence="2" id="KW-0812">Transmembrane</keyword>
<keyword evidence="2" id="KW-1133">Transmembrane helix</keyword>
<gene>
    <name evidence="4" type="primary">LOC107823879</name>
</gene>
<dbReference type="RefSeq" id="XP_016506068.1">
    <property type="nucleotide sequence ID" value="XM_016650582.2"/>
</dbReference>
<dbReference type="STRING" id="4097.A0A1S4CY48"/>
<keyword evidence="3" id="KW-1185">Reference proteome</keyword>
<dbReference type="OMA" id="CAVRYVM"/>
<name>A0A1S4CY48_TOBAC</name>
<dbReference type="GeneID" id="107823879"/>
<feature type="region of interest" description="Disordered" evidence="1">
    <location>
        <begin position="234"/>
        <end position="253"/>
    </location>
</feature>